<keyword evidence="4" id="KW-1185">Reference proteome</keyword>
<gene>
    <name evidence="3" type="ORF">EV186_104731</name>
</gene>
<comment type="caution">
    <text evidence="3">The sequence shown here is derived from an EMBL/GenBank/DDBJ whole genome shotgun (WGS) entry which is preliminary data.</text>
</comment>
<feature type="signal peptide" evidence="2">
    <location>
        <begin position="1"/>
        <end position="23"/>
    </location>
</feature>
<feature type="compositionally biased region" description="Low complexity" evidence="1">
    <location>
        <begin position="34"/>
        <end position="47"/>
    </location>
</feature>
<organism evidence="3 4">
    <name type="scientific">Labedaea rhizosphaerae</name>
    <dbReference type="NCBI Taxonomy" id="598644"/>
    <lineage>
        <taxon>Bacteria</taxon>
        <taxon>Bacillati</taxon>
        <taxon>Actinomycetota</taxon>
        <taxon>Actinomycetes</taxon>
        <taxon>Pseudonocardiales</taxon>
        <taxon>Pseudonocardiaceae</taxon>
        <taxon>Labedaea</taxon>
    </lineage>
</organism>
<feature type="chain" id="PRO_5020261209" description="DUF3558 domain-containing protein" evidence="2">
    <location>
        <begin position="24"/>
        <end position="341"/>
    </location>
</feature>
<evidence type="ECO:0008006" key="5">
    <source>
        <dbReference type="Google" id="ProtNLM"/>
    </source>
</evidence>
<dbReference type="EMBL" id="SNXZ01000004">
    <property type="protein sequence ID" value="TDP96743.1"/>
    <property type="molecule type" value="Genomic_DNA"/>
</dbReference>
<evidence type="ECO:0000256" key="1">
    <source>
        <dbReference type="SAM" id="MobiDB-lite"/>
    </source>
</evidence>
<evidence type="ECO:0000256" key="2">
    <source>
        <dbReference type="SAM" id="SignalP"/>
    </source>
</evidence>
<dbReference type="Proteomes" id="UP000295444">
    <property type="component" value="Unassembled WGS sequence"/>
</dbReference>
<dbReference type="PROSITE" id="PS51257">
    <property type="entry name" value="PROKAR_LIPOPROTEIN"/>
    <property type="match status" value="1"/>
</dbReference>
<dbReference type="AlphaFoldDB" id="A0A4R6SB25"/>
<feature type="region of interest" description="Disordered" evidence="1">
    <location>
        <begin position="29"/>
        <end position="51"/>
    </location>
</feature>
<keyword evidence="2" id="KW-0732">Signal</keyword>
<accession>A0A4R6SB25</accession>
<protein>
    <recommendedName>
        <fullName evidence="5">DUF3558 domain-containing protein</fullName>
    </recommendedName>
</protein>
<sequence length="341" mass="35876">MKRKLWSALALLLALSACTTEIAGTAQPVRHRAPSSVSASSPTSTTTRKVDPAYVRAKDALGDLTTYDACTVAPMAAMPAKFSRYGTPYAASPYSIDQCRVIVPLAGDHTIDLDWGKLRSMPGPEATKGADLGGGMRLVADQSAATFCVQDLRFADGLAMSIEADAETKSGELCGYTRDVAVVIGKFLRGGGTAGHAIVQQTSLRHKDACSLLPAKLANSVPAGSPMIALEVNPTHHSCQYTNNNAQSIVLEFIDTSADLSVFTDAKIVKVGGRVTARVTETYGDGSTSCRLVTTYTKAPASQYSSQNVEGVAVSIIRRHSSSSLCADATALAGKLWVKLK</sequence>
<reference evidence="3 4" key="1">
    <citation type="submission" date="2019-03" db="EMBL/GenBank/DDBJ databases">
        <title>Genomic Encyclopedia of Type Strains, Phase IV (KMG-IV): sequencing the most valuable type-strain genomes for metagenomic binning, comparative biology and taxonomic classification.</title>
        <authorList>
            <person name="Goeker M."/>
        </authorList>
    </citation>
    <scope>NUCLEOTIDE SEQUENCE [LARGE SCALE GENOMIC DNA]</scope>
    <source>
        <strain evidence="3 4">DSM 45361</strain>
    </source>
</reference>
<name>A0A4R6SB25_LABRH</name>
<evidence type="ECO:0000313" key="3">
    <source>
        <dbReference type="EMBL" id="TDP96743.1"/>
    </source>
</evidence>
<evidence type="ECO:0000313" key="4">
    <source>
        <dbReference type="Proteomes" id="UP000295444"/>
    </source>
</evidence>
<proteinExistence type="predicted"/>